<dbReference type="AlphaFoldDB" id="A0AAD5QIG0"/>
<evidence type="ECO:0000313" key="2">
    <source>
        <dbReference type="Proteomes" id="UP001196413"/>
    </source>
</evidence>
<protein>
    <submittedName>
        <fullName evidence="1">Uncharacterized protein</fullName>
    </submittedName>
</protein>
<evidence type="ECO:0000313" key="1">
    <source>
        <dbReference type="EMBL" id="KAJ1349645.1"/>
    </source>
</evidence>
<dbReference type="EMBL" id="JAHQIW010000708">
    <property type="protein sequence ID" value="KAJ1349645.1"/>
    <property type="molecule type" value="Genomic_DNA"/>
</dbReference>
<name>A0AAD5QIG0_PARTN</name>
<keyword evidence="2" id="KW-1185">Reference proteome</keyword>
<organism evidence="1 2">
    <name type="scientific">Parelaphostrongylus tenuis</name>
    <name type="common">Meningeal worm</name>
    <dbReference type="NCBI Taxonomy" id="148309"/>
    <lineage>
        <taxon>Eukaryota</taxon>
        <taxon>Metazoa</taxon>
        <taxon>Ecdysozoa</taxon>
        <taxon>Nematoda</taxon>
        <taxon>Chromadorea</taxon>
        <taxon>Rhabditida</taxon>
        <taxon>Rhabditina</taxon>
        <taxon>Rhabditomorpha</taxon>
        <taxon>Strongyloidea</taxon>
        <taxon>Metastrongylidae</taxon>
        <taxon>Parelaphostrongylus</taxon>
    </lineage>
</organism>
<reference evidence="1" key="1">
    <citation type="submission" date="2021-06" db="EMBL/GenBank/DDBJ databases">
        <title>Parelaphostrongylus tenuis whole genome reference sequence.</title>
        <authorList>
            <person name="Garwood T.J."/>
            <person name="Larsen P.A."/>
            <person name="Fountain-Jones N.M."/>
            <person name="Garbe J.R."/>
            <person name="Macchietto M.G."/>
            <person name="Kania S.A."/>
            <person name="Gerhold R.W."/>
            <person name="Richards J.E."/>
            <person name="Wolf T.M."/>
        </authorList>
    </citation>
    <scope>NUCLEOTIDE SEQUENCE</scope>
    <source>
        <strain evidence="1">MNPRO001-30</strain>
        <tissue evidence="1">Meninges</tissue>
    </source>
</reference>
<accession>A0AAD5QIG0</accession>
<gene>
    <name evidence="1" type="ORF">KIN20_005242</name>
</gene>
<proteinExistence type="predicted"/>
<comment type="caution">
    <text evidence="1">The sequence shown here is derived from an EMBL/GenBank/DDBJ whole genome shotgun (WGS) entry which is preliminary data.</text>
</comment>
<sequence>MNDELVLNVFVWLANGPRKLSSLSSLSLGIDHSSTTTTTMTKTLLGLIVADENRRLSSK</sequence>
<dbReference type="Proteomes" id="UP001196413">
    <property type="component" value="Unassembled WGS sequence"/>
</dbReference>